<dbReference type="EC" id="3.1.-.-" evidence="5"/>
<comment type="subcellular location">
    <subcellularLocation>
        <location evidence="5">Cytoplasm</location>
    </subcellularLocation>
</comment>
<dbReference type="RefSeq" id="WP_092449189.1">
    <property type="nucleotide sequence ID" value="NZ_BKAC01000004.1"/>
</dbReference>
<reference evidence="8 9" key="1">
    <citation type="submission" date="2019-03" db="EMBL/GenBank/DDBJ databases">
        <title>Genomics of glacier-inhabiting Cryobacterium strains.</title>
        <authorList>
            <person name="Liu Q."/>
            <person name="Xin Y.-H."/>
        </authorList>
    </citation>
    <scope>NUCLEOTIDE SEQUENCE [LARGE SCALE GENOMIC DNA]</scope>
    <source>
        <strain evidence="8 9">Hh34</strain>
    </source>
</reference>
<evidence type="ECO:0000256" key="3">
    <source>
        <dbReference type="ARBA" id="ARBA00022722"/>
    </source>
</evidence>
<keyword evidence="3 5" id="KW-0540">Nuclease</keyword>
<dbReference type="AlphaFoldDB" id="A0A4R8VII6"/>
<dbReference type="EMBL" id="SOFE01000023">
    <property type="protein sequence ID" value="TFB83127.1"/>
    <property type="molecule type" value="Genomic_DNA"/>
</dbReference>
<evidence type="ECO:0000256" key="5">
    <source>
        <dbReference type="HAMAP-Rule" id="MF_00651"/>
    </source>
</evidence>
<comment type="caution">
    <text evidence="8">The sequence shown here is derived from an EMBL/GenBank/DDBJ whole genome shotgun (WGS) entry which is preliminary data.</text>
</comment>
<keyword evidence="4 5" id="KW-0378">Hydrolase</keyword>
<dbReference type="SUPFAM" id="SSF53098">
    <property type="entry name" value="Ribonuclease H-like"/>
    <property type="match status" value="1"/>
</dbReference>
<dbReference type="CDD" id="cd16964">
    <property type="entry name" value="YqgF"/>
    <property type="match status" value="1"/>
</dbReference>
<dbReference type="PANTHER" id="PTHR33317">
    <property type="entry name" value="POLYNUCLEOTIDYL TRANSFERASE, RIBONUCLEASE H-LIKE SUPERFAMILY PROTEIN"/>
    <property type="match status" value="1"/>
</dbReference>
<protein>
    <recommendedName>
        <fullName evidence="5">Putative pre-16S rRNA nuclease</fullName>
        <ecNumber evidence="5">3.1.-.-</ecNumber>
    </recommendedName>
</protein>
<dbReference type="GO" id="GO:0005829">
    <property type="term" value="C:cytosol"/>
    <property type="evidence" value="ECO:0007669"/>
    <property type="project" value="TreeGrafter"/>
</dbReference>
<accession>A0A4R8VII6</accession>
<evidence type="ECO:0000256" key="1">
    <source>
        <dbReference type="ARBA" id="ARBA00022490"/>
    </source>
</evidence>
<dbReference type="NCBIfam" id="TIGR00250">
    <property type="entry name" value="RNAse_H_YqgF"/>
    <property type="match status" value="1"/>
</dbReference>
<sequence>MRSGVRLGVDVGKVRIGLARSDNHGMLATPVETVARDEAGVTDLARILAVALDLDAVEVIVGLPLALSGTETASTDDAVGFAARLAATLAVPVRLVDERLSTVSAQSALRASGRAAKTQRPVIDQVAATIILQHALDSERSSGRPPGSPVEPTERP</sequence>
<organism evidence="8 9">
    <name type="scientific">Cryobacterium levicorallinum</name>
    <dbReference type="NCBI Taxonomy" id="995038"/>
    <lineage>
        <taxon>Bacteria</taxon>
        <taxon>Bacillati</taxon>
        <taxon>Actinomycetota</taxon>
        <taxon>Actinomycetes</taxon>
        <taxon>Micrococcales</taxon>
        <taxon>Microbacteriaceae</taxon>
        <taxon>Cryobacterium</taxon>
    </lineage>
</organism>
<dbReference type="InterPro" id="IPR006641">
    <property type="entry name" value="YqgF/RNaseH-like_dom"/>
</dbReference>
<keyword evidence="2 5" id="KW-0690">Ribosome biogenesis</keyword>
<dbReference type="HAMAP" id="MF_00651">
    <property type="entry name" value="Nuclease_YqgF"/>
    <property type="match status" value="1"/>
</dbReference>
<dbReference type="Proteomes" id="UP000297963">
    <property type="component" value="Unassembled WGS sequence"/>
</dbReference>
<comment type="similarity">
    <text evidence="5">Belongs to the YqgF HJR family.</text>
</comment>
<dbReference type="Gene3D" id="3.30.420.140">
    <property type="entry name" value="YqgF/RNase H-like domain"/>
    <property type="match status" value="1"/>
</dbReference>
<dbReference type="SMART" id="SM00732">
    <property type="entry name" value="YqgFc"/>
    <property type="match status" value="1"/>
</dbReference>
<evidence type="ECO:0000256" key="2">
    <source>
        <dbReference type="ARBA" id="ARBA00022517"/>
    </source>
</evidence>
<feature type="domain" description="YqgF/RNase H-like" evidence="7">
    <location>
        <begin position="4"/>
        <end position="105"/>
    </location>
</feature>
<dbReference type="GO" id="GO:0004518">
    <property type="term" value="F:nuclease activity"/>
    <property type="evidence" value="ECO:0007669"/>
    <property type="project" value="UniProtKB-KW"/>
</dbReference>
<keyword evidence="1 5" id="KW-0963">Cytoplasm</keyword>
<evidence type="ECO:0000256" key="6">
    <source>
        <dbReference type="SAM" id="MobiDB-lite"/>
    </source>
</evidence>
<dbReference type="GO" id="GO:0016788">
    <property type="term" value="F:hydrolase activity, acting on ester bonds"/>
    <property type="evidence" value="ECO:0007669"/>
    <property type="project" value="UniProtKB-UniRule"/>
</dbReference>
<gene>
    <name evidence="8" type="primary">ruvX</name>
    <name evidence="8" type="ORF">E3O11_12485</name>
</gene>
<evidence type="ECO:0000259" key="7">
    <source>
        <dbReference type="SMART" id="SM00732"/>
    </source>
</evidence>
<evidence type="ECO:0000313" key="8">
    <source>
        <dbReference type="EMBL" id="TFB83127.1"/>
    </source>
</evidence>
<proteinExistence type="inferred from homology"/>
<comment type="function">
    <text evidence="5">Could be a nuclease involved in processing of the 5'-end of pre-16S rRNA.</text>
</comment>
<feature type="region of interest" description="Disordered" evidence="6">
    <location>
        <begin position="137"/>
        <end position="156"/>
    </location>
</feature>
<name>A0A4R8VII6_9MICO</name>
<dbReference type="InterPro" id="IPR005227">
    <property type="entry name" value="YqgF"/>
</dbReference>
<dbReference type="InterPro" id="IPR012337">
    <property type="entry name" value="RNaseH-like_sf"/>
</dbReference>
<dbReference type="InterPro" id="IPR037027">
    <property type="entry name" value="YqgF/RNaseH-like_dom_sf"/>
</dbReference>
<evidence type="ECO:0000256" key="4">
    <source>
        <dbReference type="ARBA" id="ARBA00022801"/>
    </source>
</evidence>
<dbReference type="Pfam" id="PF03652">
    <property type="entry name" value="RuvX"/>
    <property type="match status" value="1"/>
</dbReference>
<dbReference type="GO" id="GO:0000967">
    <property type="term" value="P:rRNA 5'-end processing"/>
    <property type="evidence" value="ECO:0007669"/>
    <property type="project" value="UniProtKB-UniRule"/>
</dbReference>
<evidence type="ECO:0000313" key="9">
    <source>
        <dbReference type="Proteomes" id="UP000297963"/>
    </source>
</evidence>
<dbReference type="PANTHER" id="PTHR33317:SF4">
    <property type="entry name" value="POLYNUCLEOTIDYL TRANSFERASE, RIBONUCLEASE H-LIKE SUPERFAMILY PROTEIN"/>
    <property type="match status" value="1"/>
</dbReference>